<name>A0A4R4E5G2_9BACL</name>
<evidence type="ECO:0000313" key="5">
    <source>
        <dbReference type="EMBL" id="TCZ74257.1"/>
    </source>
</evidence>
<feature type="compositionally biased region" description="Low complexity" evidence="2">
    <location>
        <begin position="62"/>
        <end position="72"/>
    </location>
</feature>
<dbReference type="CDD" id="cd07381">
    <property type="entry name" value="MPP_CapA"/>
    <property type="match status" value="1"/>
</dbReference>
<comment type="caution">
    <text evidence="5">The sequence shown here is derived from an EMBL/GenBank/DDBJ whole genome shotgun (WGS) entry which is preliminary data.</text>
</comment>
<keyword evidence="3" id="KW-0472">Membrane</keyword>
<dbReference type="AlphaFoldDB" id="A0A4R4E5G2"/>
<dbReference type="OrthoDB" id="9810906at2"/>
<dbReference type="InterPro" id="IPR019079">
    <property type="entry name" value="Capsule_synth_CapA"/>
</dbReference>
<keyword evidence="3" id="KW-0812">Transmembrane</keyword>
<dbReference type="PANTHER" id="PTHR33393:SF13">
    <property type="entry name" value="PGA BIOSYNTHESIS PROTEIN CAPA"/>
    <property type="match status" value="1"/>
</dbReference>
<keyword evidence="6" id="KW-1185">Reference proteome</keyword>
<accession>A0A4R4E5G2</accession>
<feature type="transmembrane region" description="Helical" evidence="3">
    <location>
        <begin position="20"/>
        <end position="41"/>
    </location>
</feature>
<gene>
    <name evidence="5" type="ORF">E0485_19945</name>
</gene>
<feature type="region of interest" description="Disordered" evidence="2">
    <location>
        <begin position="45"/>
        <end position="101"/>
    </location>
</feature>
<dbReference type="Proteomes" id="UP000295418">
    <property type="component" value="Unassembled WGS sequence"/>
</dbReference>
<keyword evidence="3" id="KW-1133">Transmembrane helix</keyword>
<evidence type="ECO:0000256" key="3">
    <source>
        <dbReference type="SAM" id="Phobius"/>
    </source>
</evidence>
<dbReference type="Pfam" id="PF09587">
    <property type="entry name" value="PGA_cap"/>
    <property type="match status" value="1"/>
</dbReference>
<evidence type="ECO:0000256" key="2">
    <source>
        <dbReference type="SAM" id="MobiDB-lite"/>
    </source>
</evidence>
<evidence type="ECO:0000256" key="1">
    <source>
        <dbReference type="ARBA" id="ARBA00005662"/>
    </source>
</evidence>
<evidence type="ECO:0000313" key="6">
    <source>
        <dbReference type="Proteomes" id="UP000295418"/>
    </source>
</evidence>
<feature type="domain" description="Capsule synthesis protein CapA" evidence="4">
    <location>
        <begin position="102"/>
        <end position="341"/>
    </location>
</feature>
<organism evidence="5 6">
    <name type="scientific">Paenibacillus albiflavus</name>
    <dbReference type="NCBI Taxonomy" id="2545760"/>
    <lineage>
        <taxon>Bacteria</taxon>
        <taxon>Bacillati</taxon>
        <taxon>Bacillota</taxon>
        <taxon>Bacilli</taxon>
        <taxon>Bacillales</taxon>
        <taxon>Paenibacillaceae</taxon>
        <taxon>Paenibacillus</taxon>
    </lineage>
</organism>
<protein>
    <submittedName>
        <fullName evidence="5">CapA family protein</fullName>
    </submittedName>
</protein>
<sequence length="414" mass="45057">MEPRSSRMRKPPPRKKKTGILFFSIALPLVAIIVALAATLWNGDSGKEQADQNNSKGSTIVTTSTPTPTPSSNQKPAPATSEPVKPETTETPTSEQNQGSVTMTFVGDVMMSDKVEGILKKEGYDYPYTYVRKYFEQADFSIANLETPVTSNGTKQDKLYSYQSSPEALPPLAAAGIDLVNLANNHSMDRGPDGLLDTLKHLDEAGIKHIGAGHDIDEAYQHAILEKNGVKIAFIGLNHIIPNESWKATASRPGMTQIYTPKDAEDAIKRAKADADVVVVFAHWGEEREDMPVKYQKDLARRFIDAGADLIVGSHPHVLQGFEQYKGKWIAYSLGNFIFTTNKVAKTHESAILQVTVNKAGEAELSIVPVLTQYALPKPLTGDKADQLLKRISSISIDATVELLGDGTGKVTAK</sequence>
<dbReference type="EMBL" id="SKFG01000027">
    <property type="protein sequence ID" value="TCZ74257.1"/>
    <property type="molecule type" value="Genomic_DNA"/>
</dbReference>
<dbReference type="InterPro" id="IPR052169">
    <property type="entry name" value="CW_Biosynth-Accessory"/>
</dbReference>
<dbReference type="InterPro" id="IPR029052">
    <property type="entry name" value="Metallo-depent_PP-like"/>
</dbReference>
<dbReference type="SMART" id="SM00854">
    <property type="entry name" value="PGA_cap"/>
    <property type="match status" value="1"/>
</dbReference>
<dbReference type="SUPFAM" id="SSF56300">
    <property type="entry name" value="Metallo-dependent phosphatases"/>
    <property type="match status" value="1"/>
</dbReference>
<feature type="compositionally biased region" description="Polar residues" evidence="2">
    <location>
        <begin position="51"/>
        <end position="61"/>
    </location>
</feature>
<reference evidence="5 6" key="1">
    <citation type="submission" date="2019-03" db="EMBL/GenBank/DDBJ databases">
        <authorList>
            <person name="Kim M.K.M."/>
        </authorList>
    </citation>
    <scope>NUCLEOTIDE SEQUENCE [LARGE SCALE GENOMIC DNA]</scope>
    <source>
        <strain evidence="5 6">18JY21-1</strain>
    </source>
</reference>
<dbReference type="RefSeq" id="WP_132419826.1">
    <property type="nucleotide sequence ID" value="NZ_SKFG01000027.1"/>
</dbReference>
<proteinExistence type="inferred from homology"/>
<dbReference type="PANTHER" id="PTHR33393">
    <property type="entry name" value="POLYGLUTAMINE SYNTHESIS ACCESSORY PROTEIN RV0574C-RELATED"/>
    <property type="match status" value="1"/>
</dbReference>
<dbReference type="Gene3D" id="3.60.21.10">
    <property type="match status" value="1"/>
</dbReference>
<comment type="similarity">
    <text evidence="1">Belongs to the CapA family.</text>
</comment>
<evidence type="ECO:0000259" key="4">
    <source>
        <dbReference type="SMART" id="SM00854"/>
    </source>
</evidence>